<dbReference type="Proteomes" id="UP000297280">
    <property type="component" value="Unassembled WGS sequence"/>
</dbReference>
<dbReference type="InterPro" id="IPR000209">
    <property type="entry name" value="Peptidase_S8/S53_dom"/>
</dbReference>
<feature type="signal peptide" evidence="7">
    <location>
        <begin position="1"/>
        <end position="16"/>
    </location>
</feature>
<dbReference type="Pfam" id="PF00082">
    <property type="entry name" value="Peptidase_S8"/>
    <property type="match status" value="1"/>
</dbReference>
<proteinExistence type="inferred from homology"/>
<dbReference type="SUPFAM" id="SSF52743">
    <property type="entry name" value="Subtilisin-like"/>
    <property type="match status" value="1"/>
</dbReference>
<comment type="caution">
    <text evidence="10">The sequence shown here is derived from an EMBL/GenBank/DDBJ whole genome shotgun (WGS) entry which is preliminary data.</text>
</comment>
<evidence type="ECO:0000256" key="3">
    <source>
        <dbReference type="ARBA" id="ARBA00022729"/>
    </source>
</evidence>
<dbReference type="GO" id="GO:0016020">
    <property type="term" value="C:membrane"/>
    <property type="evidence" value="ECO:0007669"/>
    <property type="project" value="InterPro"/>
</dbReference>
<evidence type="ECO:0000256" key="7">
    <source>
        <dbReference type="SAM" id="SignalP"/>
    </source>
</evidence>
<evidence type="ECO:0000259" key="9">
    <source>
        <dbReference type="Pfam" id="PF06280"/>
    </source>
</evidence>
<dbReference type="STRING" id="87229.A0A4Z1KEJ3"/>
<accession>A0A4Z1KEJ3</accession>
<dbReference type="InterPro" id="IPR022398">
    <property type="entry name" value="Peptidase_S8_His-AS"/>
</dbReference>
<keyword evidence="5" id="KW-0720">Serine protease</keyword>
<dbReference type="InterPro" id="IPR036852">
    <property type="entry name" value="Peptidase_S8/S53_dom_sf"/>
</dbReference>
<sequence length="912" mass="97761">MLLSSSLLAFVAAVNGVTLPESNLRYRNTDDSTLYSKVNTIDKAFIIELERGVDTSLSRRDLRHTFHKRAASISYDVLHEFDSVAFVGLSVFVTQSGTNVDLQRQLSEISGVVGVWPVHEVPRPGVLPNSTNEDSFNANIPLLHKRQSTATGTGNLASALKMGGVDKLHAKGIKGKGIKTGIIDTGVDYRHPALGGGFGTGFKITGGYSFVNDNGTLGVSPDPLSTCLTGGHGTHVSGILGMDPISENGYFPISGVAPESHLYMYRTFDCANAGGSDTIMAGMLKAQEDGVDIISMSLAVGTEYPSTPDPLASVVQSITQAGIAVIVAVGNEGSLGQYATELFTADYPSTEPGAIAVGAIANRDFPLVYPALDSANSTLGYASVWPVNLTVSVYVYLVSDGCDSSAWTIALNTVSQSGLLNATIFAFEAFKTTTYCNPNSIASNWGSSKVKPVYVVGYNSDIANSYLLEYNVFSPSYFGAVQYINLNTDDGITLVNNHGSVGGFPNYTLRFTGNQFKSPPQHSGGLVDYYSNFGPTHFTYDLKPTNFCTWRTYPLDLSSRPKFQLRDFIWDFNGHSLCRRKFCAPRPVNWVWNSTILSATAQQGAGLINAYDAIFAQTTISPGQIILGDDVTHTVFGAANITIDNVSGSSKTYTLSHIGAGYTDGQLSGRNYNQIALYGTGVFPTPTVTLAGGESKTVDFSILPPMGIVASNLPVFGGFIKVSSSAGEAYTVPYIGPPYSVFNASYFSVIQVAGFNSAGTPEKDTGFLEINPTRQYGIAADIPQQYTLAFRFDLLPANTNITANTHAFNTSQSFPYISSQSTPKSSIFGYLSFGTYTNRTATVASGPIQPGNYIQYWTSAQVTGDDGVSYNVGDGDYRFFASVLRWGGKVGKSEDYDTWLGPILRFNASYTD</sequence>
<keyword evidence="11" id="KW-1185">Reference proteome</keyword>
<keyword evidence="3 7" id="KW-0732">Signal</keyword>
<reference evidence="10 11" key="1">
    <citation type="submission" date="2017-12" db="EMBL/GenBank/DDBJ databases">
        <title>Comparative genomics of Botrytis spp.</title>
        <authorList>
            <person name="Valero-Jimenez C.A."/>
            <person name="Tapia P."/>
            <person name="Veloso J."/>
            <person name="Silva-Moreno E."/>
            <person name="Staats M."/>
            <person name="Valdes J.H."/>
            <person name="Van Kan J.A.L."/>
        </authorList>
    </citation>
    <scope>NUCLEOTIDE SEQUENCE [LARGE SCALE GENOMIC DNA]</scope>
    <source>
        <strain evidence="10 11">MUCL3349</strain>
    </source>
</reference>
<comment type="caution">
    <text evidence="6">Lacks conserved residue(s) required for the propagation of feature annotation.</text>
</comment>
<name>A0A4Z1KEJ3_9HELO</name>
<feature type="chain" id="PRO_5021319999" description="Peptidase S8/S53 domain-containing protein" evidence="7">
    <location>
        <begin position="17"/>
        <end position="912"/>
    </location>
</feature>
<evidence type="ECO:0008006" key="12">
    <source>
        <dbReference type="Google" id="ProtNLM"/>
    </source>
</evidence>
<evidence type="ECO:0000256" key="4">
    <source>
        <dbReference type="ARBA" id="ARBA00022801"/>
    </source>
</evidence>
<dbReference type="InterPro" id="IPR015500">
    <property type="entry name" value="Peptidase_S8_subtilisin-rel"/>
</dbReference>
<protein>
    <recommendedName>
        <fullName evidence="12">Peptidase S8/S53 domain-containing protein</fullName>
    </recommendedName>
</protein>
<evidence type="ECO:0000256" key="5">
    <source>
        <dbReference type="ARBA" id="ARBA00022825"/>
    </source>
</evidence>
<evidence type="ECO:0000256" key="2">
    <source>
        <dbReference type="ARBA" id="ARBA00022670"/>
    </source>
</evidence>
<gene>
    <name evidence="10" type="ORF">BPOR_0598g00040</name>
</gene>
<dbReference type="PANTHER" id="PTHR43399:SF4">
    <property type="entry name" value="CELL WALL-ASSOCIATED PROTEASE"/>
    <property type="match status" value="1"/>
</dbReference>
<evidence type="ECO:0000313" key="11">
    <source>
        <dbReference type="Proteomes" id="UP000297280"/>
    </source>
</evidence>
<dbReference type="InterPro" id="IPR023827">
    <property type="entry name" value="Peptidase_S8_Asp-AS"/>
</dbReference>
<dbReference type="Gene3D" id="3.40.50.200">
    <property type="entry name" value="Peptidase S8/S53 domain"/>
    <property type="match status" value="1"/>
</dbReference>
<dbReference type="PRINTS" id="PR00723">
    <property type="entry name" value="SUBTILISIN"/>
</dbReference>
<dbReference type="PROSITE" id="PS00137">
    <property type="entry name" value="SUBTILASE_HIS"/>
    <property type="match status" value="1"/>
</dbReference>
<keyword evidence="2" id="KW-0645">Protease</keyword>
<dbReference type="GO" id="GO:0006508">
    <property type="term" value="P:proteolysis"/>
    <property type="evidence" value="ECO:0007669"/>
    <property type="project" value="UniProtKB-KW"/>
</dbReference>
<dbReference type="GO" id="GO:0004252">
    <property type="term" value="F:serine-type endopeptidase activity"/>
    <property type="evidence" value="ECO:0007669"/>
    <property type="project" value="InterPro"/>
</dbReference>
<evidence type="ECO:0000259" key="8">
    <source>
        <dbReference type="Pfam" id="PF00082"/>
    </source>
</evidence>
<evidence type="ECO:0000256" key="6">
    <source>
        <dbReference type="PROSITE-ProRule" id="PRU01240"/>
    </source>
</evidence>
<dbReference type="PROSITE" id="PS51892">
    <property type="entry name" value="SUBTILASE"/>
    <property type="match status" value="1"/>
</dbReference>
<comment type="similarity">
    <text evidence="1 6">Belongs to the peptidase S8 family.</text>
</comment>
<dbReference type="Pfam" id="PF06280">
    <property type="entry name" value="fn3_5"/>
    <property type="match status" value="1"/>
</dbReference>
<dbReference type="AlphaFoldDB" id="A0A4Z1KEJ3"/>
<dbReference type="EMBL" id="PQXO01000597">
    <property type="protein sequence ID" value="TGO83746.1"/>
    <property type="molecule type" value="Genomic_DNA"/>
</dbReference>
<dbReference type="PANTHER" id="PTHR43399">
    <property type="entry name" value="SUBTILISIN-RELATED"/>
    <property type="match status" value="1"/>
</dbReference>
<dbReference type="InterPro" id="IPR010435">
    <property type="entry name" value="C5a/SBT2-like_Fn3"/>
</dbReference>
<dbReference type="InterPro" id="IPR051048">
    <property type="entry name" value="Peptidase_S8/S53_subtilisin"/>
</dbReference>
<feature type="domain" description="C5a peptidase/Subtilisin-like protease SBT2-like Fn3-like" evidence="9">
    <location>
        <begin position="639"/>
        <end position="734"/>
    </location>
</feature>
<organism evidence="10 11">
    <name type="scientific">Botrytis porri</name>
    <dbReference type="NCBI Taxonomy" id="87229"/>
    <lineage>
        <taxon>Eukaryota</taxon>
        <taxon>Fungi</taxon>
        <taxon>Dikarya</taxon>
        <taxon>Ascomycota</taxon>
        <taxon>Pezizomycotina</taxon>
        <taxon>Leotiomycetes</taxon>
        <taxon>Helotiales</taxon>
        <taxon>Sclerotiniaceae</taxon>
        <taxon>Botrytis</taxon>
    </lineage>
</organism>
<feature type="domain" description="Peptidase S8/S53" evidence="8">
    <location>
        <begin position="175"/>
        <end position="536"/>
    </location>
</feature>
<evidence type="ECO:0000313" key="10">
    <source>
        <dbReference type="EMBL" id="TGO83746.1"/>
    </source>
</evidence>
<keyword evidence="4" id="KW-0378">Hydrolase</keyword>
<evidence type="ECO:0000256" key="1">
    <source>
        <dbReference type="ARBA" id="ARBA00011073"/>
    </source>
</evidence>
<dbReference type="PROSITE" id="PS00136">
    <property type="entry name" value="SUBTILASE_ASP"/>
    <property type="match status" value="1"/>
</dbReference>